<reference evidence="2 3" key="1">
    <citation type="journal article" date="2008" name="Nature">
        <title>The genome of Laccaria bicolor provides insights into mycorrhizal symbiosis.</title>
        <authorList>
            <person name="Martin F."/>
            <person name="Aerts A."/>
            <person name="Ahren D."/>
            <person name="Brun A."/>
            <person name="Danchin E.G.J."/>
            <person name="Duchaussoy F."/>
            <person name="Gibon J."/>
            <person name="Kohler A."/>
            <person name="Lindquist E."/>
            <person name="Pereda V."/>
            <person name="Salamov A."/>
            <person name="Shapiro H.J."/>
            <person name="Wuyts J."/>
            <person name="Blaudez D."/>
            <person name="Buee M."/>
            <person name="Brokstein P."/>
            <person name="Canbaeck B."/>
            <person name="Cohen D."/>
            <person name="Courty P.E."/>
            <person name="Coutinho P.M."/>
            <person name="Delaruelle C."/>
            <person name="Detter J.C."/>
            <person name="Deveau A."/>
            <person name="DiFazio S."/>
            <person name="Duplessis S."/>
            <person name="Fraissinet-Tachet L."/>
            <person name="Lucic E."/>
            <person name="Frey-Klett P."/>
            <person name="Fourrey C."/>
            <person name="Feussner I."/>
            <person name="Gay G."/>
            <person name="Grimwood J."/>
            <person name="Hoegger P.J."/>
            <person name="Jain P."/>
            <person name="Kilaru S."/>
            <person name="Labbe J."/>
            <person name="Lin Y.C."/>
            <person name="Legue V."/>
            <person name="Le Tacon F."/>
            <person name="Marmeisse R."/>
            <person name="Melayah D."/>
            <person name="Montanini B."/>
            <person name="Muratet M."/>
            <person name="Nehls U."/>
            <person name="Niculita-Hirzel H."/>
            <person name="Oudot-Le Secq M.P."/>
            <person name="Peter M."/>
            <person name="Quesneville H."/>
            <person name="Rajashekar B."/>
            <person name="Reich M."/>
            <person name="Rouhier N."/>
            <person name="Schmutz J."/>
            <person name="Yin T."/>
            <person name="Chalot M."/>
            <person name="Henrissat B."/>
            <person name="Kuees U."/>
            <person name="Lucas S."/>
            <person name="Van de Peer Y."/>
            <person name="Podila G.K."/>
            <person name="Polle A."/>
            <person name="Pukkila P.J."/>
            <person name="Richardson P.M."/>
            <person name="Rouze P."/>
            <person name="Sanders I.R."/>
            <person name="Stajich J.E."/>
            <person name="Tunlid A."/>
            <person name="Tuskan G."/>
            <person name="Grigoriev I.V."/>
        </authorList>
    </citation>
    <scope>NUCLEOTIDE SEQUENCE [LARGE SCALE GENOMIC DNA]</scope>
    <source>
        <strain evidence="3">S238N-H82 / ATCC MYA-4686</strain>
    </source>
</reference>
<protein>
    <submittedName>
        <fullName evidence="2">Predicted protein</fullName>
    </submittedName>
</protein>
<dbReference type="HOGENOM" id="CLU_2015658_0_0_1"/>
<dbReference type="KEGG" id="lbc:LACBIDRAFT_321174"/>
<accession>B0CNZ8</accession>
<keyword evidence="3" id="KW-1185">Reference proteome</keyword>
<dbReference type="EMBL" id="DS547091">
    <property type="protein sequence ID" value="EDR15384.1"/>
    <property type="molecule type" value="Genomic_DNA"/>
</dbReference>
<feature type="compositionally biased region" description="Basic and acidic residues" evidence="1">
    <location>
        <begin position="34"/>
        <end position="51"/>
    </location>
</feature>
<dbReference type="OrthoDB" id="10562118at2759"/>
<dbReference type="InParanoid" id="B0CNZ8"/>
<gene>
    <name evidence="2" type="ORF">LACBIDRAFT_321174</name>
</gene>
<dbReference type="RefSeq" id="XP_001873592.1">
    <property type="nucleotide sequence ID" value="XM_001873557.1"/>
</dbReference>
<dbReference type="GeneID" id="6069823"/>
<evidence type="ECO:0000313" key="2">
    <source>
        <dbReference type="EMBL" id="EDR15384.1"/>
    </source>
</evidence>
<name>B0CNZ8_LACBS</name>
<organism evidence="3">
    <name type="scientific">Laccaria bicolor (strain S238N-H82 / ATCC MYA-4686)</name>
    <name type="common">Bicoloured deceiver</name>
    <name type="synonym">Laccaria laccata var. bicolor</name>
    <dbReference type="NCBI Taxonomy" id="486041"/>
    <lineage>
        <taxon>Eukaryota</taxon>
        <taxon>Fungi</taxon>
        <taxon>Dikarya</taxon>
        <taxon>Basidiomycota</taxon>
        <taxon>Agaricomycotina</taxon>
        <taxon>Agaricomycetes</taxon>
        <taxon>Agaricomycetidae</taxon>
        <taxon>Agaricales</taxon>
        <taxon>Agaricineae</taxon>
        <taxon>Hydnangiaceae</taxon>
        <taxon>Laccaria</taxon>
    </lineage>
</organism>
<dbReference type="Proteomes" id="UP000001194">
    <property type="component" value="Unassembled WGS sequence"/>
</dbReference>
<evidence type="ECO:0000256" key="1">
    <source>
        <dbReference type="SAM" id="MobiDB-lite"/>
    </source>
</evidence>
<feature type="region of interest" description="Disordered" evidence="1">
    <location>
        <begin position="29"/>
        <end position="94"/>
    </location>
</feature>
<dbReference type="AlphaFoldDB" id="B0CNZ8"/>
<sequence>MWHLKRDSYSCRIATSLLPFTTTTTIHPTVSSHTARDNNVDNTDDNHDNHAGDNNNNDADDNHRWVGTTASRKPRIPVIPADSSGFQRNGTGIHRNPQEWDRNLQEWDWNRILVLIRPWTKIP</sequence>
<evidence type="ECO:0000313" key="3">
    <source>
        <dbReference type="Proteomes" id="UP000001194"/>
    </source>
</evidence>
<proteinExistence type="predicted"/>